<dbReference type="SUPFAM" id="SSF159006">
    <property type="entry name" value="YopX-like"/>
    <property type="match status" value="1"/>
</dbReference>
<dbReference type="InterPro" id="IPR019096">
    <property type="entry name" value="YopX_protein"/>
</dbReference>
<gene>
    <name evidence="2" type="ORF">QNH24_01980</name>
</gene>
<evidence type="ECO:0000313" key="3">
    <source>
        <dbReference type="Proteomes" id="UP001178322"/>
    </source>
</evidence>
<dbReference type="EMBL" id="CP126101">
    <property type="protein sequence ID" value="WHY52023.1"/>
    <property type="molecule type" value="Genomic_DNA"/>
</dbReference>
<reference evidence="2" key="1">
    <citation type="submission" date="2023-05" db="EMBL/GenBank/DDBJ databases">
        <title>Comparative genomics of Bacillaceae isolates and their secondary metabolite potential.</title>
        <authorList>
            <person name="Song L."/>
            <person name="Nielsen L.J."/>
            <person name="Mohite O."/>
            <person name="Xu X."/>
            <person name="Weber T."/>
            <person name="Kovacs A.T."/>
        </authorList>
    </citation>
    <scope>NUCLEOTIDE SEQUENCE</scope>
    <source>
        <strain evidence="2">LY1</strain>
    </source>
</reference>
<evidence type="ECO:0000313" key="2">
    <source>
        <dbReference type="EMBL" id="WHY52023.1"/>
    </source>
</evidence>
<dbReference type="RefSeq" id="WP_283870510.1">
    <property type="nucleotide sequence ID" value="NZ_CP126101.1"/>
</dbReference>
<proteinExistence type="predicted"/>
<dbReference type="AlphaFoldDB" id="A0AAX3WZ02"/>
<organism evidence="2 3">
    <name type="scientific">Lysinibacillus pakistanensis</name>
    <dbReference type="NCBI Taxonomy" id="759811"/>
    <lineage>
        <taxon>Bacteria</taxon>
        <taxon>Bacillati</taxon>
        <taxon>Bacillota</taxon>
        <taxon>Bacilli</taxon>
        <taxon>Bacillales</taxon>
        <taxon>Bacillaceae</taxon>
        <taxon>Lysinibacillus</taxon>
    </lineage>
</organism>
<feature type="domain" description="YopX protein" evidence="1">
    <location>
        <begin position="5"/>
        <end position="133"/>
    </location>
</feature>
<sequence length="140" mass="16305">MREIKFRAWDEIGKWMGNVTSFDFDEGAVFIKTKHSDDENKFDINNVPVMQYTGLKDKDGREIFEGDLYKYTISHDMYNPESGHTTFEVVHVKAVTFEDGAFYHGTHLLSEIIEFDDSFTYVGNIYENHELLEESQNGTK</sequence>
<dbReference type="InterPro" id="IPR023385">
    <property type="entry name" value="YopX-like_C"/>
</dbReference>
<name>A0AAX3WZ02_9BACI</name>
<evidence type="ECO:0000259" key="1">
    <source>
        <dbReference type="Pfam" id="PF09643"/>
    </source>
</evidence>
<dbReference type="NCBIfam" id="TIGR01671">
    <property type="entry name" value="phage_TIGR01671"/>
    <property type="match status" value="1"/>
</dbReference>
<dbReference type="Pfam" id="PF09643">
    <property type="entry name" value="YopX"/>
    <property type="match status" value="1"/>
</dbReference>
<accession>A0AAX3WZ02</accession>
<dbReference type="Proteomes" id="UP001178322">
    <property type="component" value="Chromosome"/>
</dbReference>
<dbReference type="InterPro" id="IPR010024">
    <property type="entry name" value="CHP16711"/>
</dbReference>
<protein>
    <submittedName>
        <fullName evidence="2">YopX family protein</fullName>
    </submittedName>
</protein>
<dbReference type="Gene3D" id="2.30.30.290">
    <property type="entry name" value="YopX-like domains"/>
    <property type="match status" value="1"/>
</dbReference>